<evidence type="ECO:0000256" key="5">
    <source>
        <dbReference type="ARBA" id="ARBA00022701"/>
    </source>
</evidence>
<dbReference type="InterPro" id="IPR026243">
    <property type="entry name" value="HAUS1"/>
</dbReference>
<organism evidence="10 11">
    <name type="scientific">Golovinomyces cichoracearum</name>
    <dbReference type="NCBI Taxonomy" id="62708"/>
    <lineage>
        <taxon>Eukaryota</taxon>
        <taxon>Fungi</taxon>
        <taxon>Dikarya</taxon>
        <taxon>Ascomycota</taxon>
        <taxon>Pezizomycotina</taxon>
        <taxon>Leotiomycetes</taxon>
        <taxon>Erysiphales</taxon>
        <taxon>Erysiphaceae</taxon>
        <taxon>Golovinomyces</taxon>
    </lineage>
</organism>
<dbReference type="EMBL" id="MCBR01018748">
    <property type="protein sequence ID" value="RKF57749.1"/>
    <property type="molecule type" value="Genomic_DNA"/>
</dbReference>
<gene>
    <name evidence="10" type="ORF">GcC1_187015</name>
</gene>
<evidence type="ECO:0000256" key="3">
    <source>
        <dbReference type="ARBA" id="ARBA00022490"/>
    </source>
</evidence>
<evidence type="ECO:0000256" key="7">
    <source>
        <dbReference type="ARBA" id="ARBA00023054"/>
    </source>
</evidence>
<evidence type="ECO:0000256" key="4">
    <source>
        <dbReference type="ARBA" id="ARBA00022618"/>
    </source>
</evidence>
<sequence>MAELSPAAIFSPSVAKKQRAIAKDWSYVDDWLVAKFKGKLPLSFERNSDTLKALLALASFNESADEEDALMLRVESKALENLQKEAANDHNRDLIELLDRSLTRDGKSSLDAISNLSIAINRPLPRIEALGQKIIDLQVENDILDQTSDRIKILETHLNTELENIDILREDLHSPSYQPKADLVDSVINHQLKIKEIISSLPERQDRLALLSTTCANQPTITIQDVNLAENKLKELSNVVRELEKQVLSFHGLPKDTNLARLELENKKAELFSLIKTRDEMFEGLVEKKGRKGI</sequence>
<comment type="subcellular location">
    <subcellularLocation>
        <location evidence="1">Cytoplasm</location>
        <location evidence="1">Cytoskeleton</location>
        <location evidence="1">Spindle</location>
    </subcellularLocation>
</comment>
<dbReference type="Proteomes" id="UP000285405">
    <property type="component" value="Unassembled WGS sequence"/>
</dbReference>
<keyword evidence="9" id="KW-0131">Cell cycle</keyword>
<dbReference type="GO" id="GO:0005819">
    <property type="term" value="C:spindle"/>
    <property type="evidence" value="ECO:0007669"/>
    <property type="project" value="UniProtKB-SubCell"/>
</dbReference>
<evidence type="ECO:0000313" key="11">
    <source>
        <dbReference type="Proteomes" id="UP000285405"/>
    </source>
</evidence>
<comment type="caution">
    <text evidence="10">The sequence shown here is derived from an EMBL/GenBank/DDBJ whole genome shotgun (WGS) entry which is preliminary data.</text>
</comment>
<dbReference type="Pfam" id="PF25762">
    <property type="entry name" value="HAUS1"/>
    <property type="match status" value="1"/>
</dbReference>
<keyword evidence="6" id="KW-0498">Mitosis</keyword>
<dbReference type="GO" id="GO:0051225">
    <property type="term" value="P:spindle assembly"/>
    <property type="evidence" value="ECO:0007669"/>
    <property type="project" value="InterPro"/>
</dbReference>
<evidence type="ECO:0000256" key="2">
    <source>
        <dbReference type="ARBA" id="ARBA00005479"/>
    </source>
</evidence>
<proteinExistence type="inferred from homology"/>
<evidence type="ECO:0008006" key="12">
    <source>
        <dbReference type="Google" id="ProtNLM"/>
    </source>
</evidence>
<dbReference type="GO" id="GO:0051301">
    <property type="term" value="P:cell division"/>
    <property type="evidence" value="ECO:0007669"/>
    <property type="project" value="UniProtKB-KW"/>
</dbReference>
<keyword evidence="7" id="KW-0175">Coiled coil</keyword>
<dbReference type="GO" id="GO:0005874">
    <property type="term" value="C:microtubule"/>
    <property type="evidence" value="ECO:0007669"/>
    <property type="project" value="UniProtKB-KW"/>
</dbReference>
<evidence type="ECO:0000256" key="1">
    <source>
        <dbReference type="ARBA" id="ARBA00004186"/>
    </source>
</evidence>
<keyword evidence="5" id="KW-0493">Microtubule</keyword>
<accession>A0A420HK27</accession>
<comment type="similarity">
    <text evidence="2">Belongs to the HAUS1 family.</text>
</comment>
<evidence type="ECO:0000313" key="10">
    <source>
        <dbReference type="EMBL" id="RKF57749.1"/>
    </source>
</evidence>
<dbReference type="GO" id="GO:0070652">
    <property type="term" value="C:HAUS complex"/>
    <property type="evidence" value="ECO:0007669"/>
    <property type="project" value="InterPro"/>
</dbReference>
<evidence type="ECO:0000256" key="6">
    <source>
        <dbReference type="ARBA" id="ARBA00022776"/>
    </source>
</evidence>
<dbReference type="AlphaFoldDB" id="A0A420HK27"/>
<keyword evidence="3" id="KW-0963">Cytoplasm</keyword>
<keyword evidence="4" id="KW-0132">Cell division</keyword>
<evidence type="ECO:0000256" key="9">
    <source>
        <dbReference type="ARBA" id="ARBA00023306"/>
    </source>
</evidence>
<protein>
    <recommendedName>
        <fullName evidence="12">HAUS augmin-like complex subunit 1</fullName>
    </recommendedName>
</protein>
<dbReference type="GO" id="GO:0005829">
    <property type="term" value="C:cytosol"/>
    <property type="evidence" value="ECO:0007669"/>
    <property type="project" value="TreeGrafter"/>
</dbReference>
<dbReference type="OrthoDB" id="5372507at2759"/>
<dbReference type="PANTHER" id="PTHR31570:SF1">
    <property type="entry name" value="HAUS AUGMIN-LIKE COMPLEX SUBUNIT 1"/>
    <property type="match status" value="1"/>
</dbReference>
<reference evidence="10 11" key="1">
    <citation type="journal article" date="2018" name="BMC Genomics">
        <title>Comparative genome analyses reveal sequence features reflecting distinct modes of host-adaptation between dicot and monocot powdery mildew.</title>
        <authorList>
            <person name="Wu Y."/>
            <person name="Ma X."/>
            <person name="Pan Z."/>
            <person name="Kale S.D."/>
            <person name="Song Y."/>
            <person name="King H."/>
            <person name="Zhang Q."/>
            <person name="Presley C."/>
            <person name="Deng X."/>
            <person name="Wei C.I."/>
            <person name="Xiao S."/>
        </authorList>
    </citation>
    <scope>NUCLEOTIDE SEQUENCE [LARGE SCALE GENOMIC DNA]</scope>
    <source>
        <strain evidence="10">UCSC1</strain>
    </source>
</reference>
<keyword evidence="8" id="KW-0206">Cytoskeleton</keyword>
<name>A0A420HK27_9PEZI</name>
<dbReference type="PANTHER" id="PTHR31570">
    <property type="entry name" value="HAUS AUGMIN-LIKE COMPLEX SUBUNIT 1"/>
    <property type="match status" value="1"/>
</dbReference>
<evidence type="ECO:0000256" key="8">
    <source>
        <dbReference type="ARBA" id="ARBA00023212"/>
    </source>
</evidence>